<evidence type="ECO:0000313" key="1">
    <source>
        <dbReference type="Proteomes" id="UP000813463"/>
    </source>
</evidence>
<proteinExistence type="predicted"/>
<dbReference type="RefSeq" id="XP_056690694.1">
    <property type="nucleotide sequence ID" value="XM_056834716.1"/>
</dbReference>
<protein>
    <submittedName>
        <fullName evidence="2">Uncharacterized protein</fullName>
    </submittedName>
</protein>
<reference evidence="1" key="1">
    <citation type="journal article" date="2021" name="Nat. Commun.">
        <title>Genomic analyses provide insights into spinach domestication and the genetic basis of agronomic traits.</title>
        <authorList>
            <person name="Cai X."/>
            <person name="Sun X."/>
            <person name="Xu C."/>
            <person name="Sun H."/>
            <person name="Wang X."/>
            <person name="Ge C."/>
            <person name="Zhang Z."/>
            <person name="Wang Q."/>
            <person name="Fei Z."/>
            <person name="Jiao C."/>
            <person name="Wang Q."/>
        </authorList>
    </citation>
    <scope>NUCLEOTIDE SEQUENCE [LARGE SCALE GENOMIC DNA]</scope>
    <source>
        <strain evidence="1">cv. Varoflay</strain>
    </source>
</reference>
<dbReference type="GeneID" id="130465926"/>
<accession>A0ABM3R4Z7</accession>
<dbReference type="Proteomes" id="UP000813463">
    <property type="component" value="Chromosome 1"/>
</dbReference>
<evidence type="ECO:0000313" key="2">
    <source>
        <dbReference type="RefSeq" id="XP_056690694.1"/>
    </source>
</evidence>
<name>A0ABM3R4Z7_SPIOL</name>
<sequence length="268" mass="31912">MDSDEVLKVMADSGQRDVKDVVGIHTVRKRAESLVFPHLLAAVSRNGDEAIGGIDFNPKWPYLTPLKIVSARRFRKEAYCFLYYLLDSYKMGFSFNLNKQKIILKCMENDLFYRYLVKFFEIFKPLKGWLDEVNYRLQVHETESGPFGLLVLGRKYMGFKERETMFEWMNFENEDLFYYLSYDEDNYLHFKNEMIDLNGLETMSELDLLLENPFYSTHNYPAHYDKQMEMAFAWRCSKIYYHDEDMVYFHPDSADEYDSSNSDASEEI</sequence>
<keyword evidence="1" id="KW-1185">Reference proteome</keyword>
<reference evidence="2" key="2">
    <citation type="submission" date="2025-08" db="UniProtKB">
        <authorList>
            <consortium name="RefSeq"/>
        </authorList>
    </citation>
    <scope>IDENTIFICATION</scope>
    <source>
        <tissue evidence="2">Leaf</tissue>
    </source>
</reference>
<organism evidence="1 2">
    <name type="scientific">Spinacia oleracea</name>
    <name type="common">Spinach</name>
    <dbReference type="NCBI Taxonomy" id="3562"/>
    <lineage>
        <taxon>Eukaryota</taxon>
        <taxon>Viridiplantae</taxon>
        <taxon>Streptophyta</taxon>
        <taxon>Embryophyta</taxon>
        <taxon>Tracheophyta</taxon>
        <taxon>Spermatophyta</taxon>
        <taxon>Magnoliopsida</taxon>
        <taxon>eudicotyledons</taxon>
        <taxon>Gunneridae</taxon>
        <taxon>Pentapetalae</taxon>
        <taxon>Caryophyllales</taxon>
        <taxon>Chenopodiaceae</taxon>
        <taxon>Chenopodioideae</taxon>
        <taxon>Anserineae</taxon>
        <taxon>Spinacia</taxon>
    </lineage>
</organism>
<gene>
    <name evidence="2" type="primary">LOC130465926</name>
</gene>